<feature type="chain" id="PRO_5035240758" description="Extracellular repeat, HAF family" evidence="1">
    <location>
        <begin position="35"/>
        <end position="333"/>
    </location>
</feature>
<comment type="caution">
    <text evidence="2">The sequence shown here is derived from an EMBL/GenBank/DDBJ whole genome shotgun (WGS) entry which is preliminary data.</text>
</comment>
<protein>
    <recommendedName>
        <fullName evidence="4">Extracellular repeat, HAF family</fullName>
    </recommendedName>
</protein>
<dbReference type="Proteomes" id="UP000612585">
    <property type="component" value="Unassembled WGS sequence"/>
</dbReference>
<dbReference type="NCBIfam" id="TIGR02913">
    <property type="entry name" value="HAF_rpt"/>
    <property type="match status" value="3"/>
</dbReference>
<sequence length="333" mass="34300">MLRVRKLLAGITLLGLGVTAVVTAVVTAAGPAQAAPDRKYGPAVEIADADSEADAINDAGLVVGMASGFDFVPHAFTWQAGVRTDIGSGWIPRAVADTGHIAGDVVGTDGKPTRAVLWVDGAFTDLGTLGGPNSHVMAMNDRDQVVGYSDLPDGRIGAFLWQNGTMTALANPYGGNSAARDINARGEIVGWALDQAGATGGVRWRGGAVTFLGATVIQDAAAINDRGDIVGNTYVGADLHARLWRHGQVTDLGSMGYKGPNGDSYTRADDLTDDGLVAGDSYGADGIRHAFVWNAGRYTDLGQGLVVGITATGTVAGNAAEFPRVGLVWQPLT</sequence>
<name>A0A8J4E6Z1_9ACTN</name>
<organism evidence="2 3">
    <name type="scientific">Virgisporangium aurantiacum</name>
    <dbReference type="NCBI Taxonomy" id="175570"/>
    <lineage>
        <taxon>Bacteria</taxon>
        <taxon>Bacillati</taxon>
        <taxon>Actinomycetota</taxon>
        <taxon>Actinomycetes</taxon>
        <taxon>Micromonosporales</taxon>
        <taxon>Micromonosporaceae</taxon>
        <taxon>Virgisporangium</taxon>
    </lineage>
</organism>
<keyword evidence="3" id="KW-1185">Reference proteome</keyword>
<dbReference type="RefSeq" id="WP_204010891.1">
    <property type="nucleotide sequence ID" value="NZ_BOPG01000102.1"/>
</dbReference>
<dbReference type="AlphaFoldDB" id="A0A8J4E6Z1"/>
<evidence type="ECO:0000256" key="1">
    <source>
        <dbReference type="SAM" id="SignalP"/>
    </source>
</evidence>
<feature type="signal peptide" evidence="1">
    <location>
        <begin position="1"/>
        <end position="34"/>
    </location>
</feature>
<evidence type="ECO:0000313" key="2">
    <source>
        <dbReference type="EMBL" id="GIJ63729.1"/>
    </source>
</evidence>
<dbReference type="EMBL" id="BOPG01000102">
    <property type="protein sequence ID" value="GIJ63729.1"/>
    <property type="molecule type" value="Genomic_DNA"/>
</dbReference>
<proteinExistence type="predicted"/>
<gene>
    <name evidence="2" type="ORF">Vau01_112450</name>
</gene>
<reference evidence="2" key="1">
    <citation type="submission" date="2021-01" db="EMBL/GenBank/DDBJ databases">
        <title>Whole genome shotgun sequence of Virgisporangium aurantiacum NBRC 16421.</title>
        <authorList>
            <person name="Komaki H."/>
            <person name="Tamura T."/>
        </authorList>
    </citation>
    <scope>NUCLEOTIDE SEQUENCE</scope>
    <source>
        <strain evidence="2">NBRC 16421</strain>
    </source>
</reference>
<dbReference type="InterPro" id="IPR014262">
    <property type="entry name" value="HAF_rpt"/>
</dbReference>
<keyword evidence="1" id="KW-0732">Signal</keyword>
<evidence type="ECO:0008006" key="4">
    <source>
        <dbReference type="Google" id="ProtNLM"/>
    </source>
</evidence>
<accession>A0A8J4E6Z1</accession>
<evidence type="ECO:0000313" key="3">
    <source>
        <dbReference type="Proteomes" id="UP000612585"/>
    </source>
</evidence>